<accession>A0A081BAZ8</accession>
<dbReference type="STRING" id="1333998.M2A_1715"/>
<reference evidence="3 4" key="1">
    <citation type="submission" date="2014-07" db="EMBL/GenBank/DDBJ databases">
        <title>Tepidicaulis marinum gen. nov., sp. nov., a novel marine bacterium denitrifying nitrate to nitrous oxide strictly under microaerobic conditions.</title>
        <authorList>
            <person name="Takeuchi M."/>
            <person name="Yamagishi T."/>
            <person name="Kamagata Y."/>
            <person name="Oshima K."/>
            <person name="Hattori M."/>
            <person name="Katayama T."/>
            <person name="Hanada S."/>
            <person name="Tamaki H."/>
            <person name="Marumo K."/>
            <person name="Maeda H."/>
            <person name="Nedachi M."/>
            <person name="Iwasaki W."/>
            <person name="Suwa Y."/>
            <person name="Sakata S."/>
        </authorList>
    </citation>
    <scope>NUCLEOTIDE SEQUENCE [LARGE SCALE GENOMIC DNA]</scope>
    <source>
        <strain evidence="3 4">MA2</strain>
    </source>
</reference>
<dbReference type="AlphaFoldDB" id="A0A081BAZ8"/>
<dbReference type="eggNOG" id="COG0625">
    <property type="taxonomic scope" value="Bacteria"/>
</dbReference>
<name>A0A081BAZ8_9HYPH</name>
<feature type="domain" description="GST C-terminal" evidence="2">
    <location>
        <begin position="86"/>
        <end position="202"/>
    </location>
</feature>
<dbReference type="EMBL" id="BBIO01000007">
    <property type="protein sequence ID" value="GAK45216.1"/>
    <property type="molecule type" value="Genomic_DNA"/>
</dbReference>
<dbReference type="SUPFAM" id="SSF47616">
    <property type="entry name" value="GST C-terminal domain-like"/>
    <property type="match status" value="1"/>
</dbReference>
<evidence type="ECO:0000259" key="1">
    <source>
        <dbReference type="PROSITE" id="PS50404"/>
    </source>
</evidence>
<dbReference type="InterPro" id="IPR010987">
    <property type="entry name" value="Glutathione-S-Trfase_C-like"/>
</dbReference>
<keyword evidence="3" id="KW-0808">Transferase</keyword>
<dbReference type="Pfam" id="PF13409">
    <property type="entry name" value="GST_N_2"/>
    <property type="match status" value="1"/>
</dbReference>
<dbReference type="PANTHER" id="PTHR44051:SF8">
    <property type="entry name" value="GLUTATHIONE S-TRANSFERASE GSTA"/>
    <property type="match status" value="1"/>
</dbReference>
<feature type="domain" description="GST N-terminal" evidence="1">
    <location>
        <begin position="1"/>
        <end position="81"/>
    </location>
</feature>
<evidence type="ECO:0000313" key="4">
    <source>
        <dbReference type="Proteomes" id="UP000028702"/>
    </source>
</evidence>
<dbReference type="SFLD" id="SFLDS00019">
    <property type="entry name" value="Glutathione_Transferase_(cytos"/>
    <property type="match status" value="1"/>
</dbReference>
<dbReference type="InterPro" id="IPR036282">
    <property type="entry name" value="Glutathione-S-Trfase_C_sf"/>
</dbReference>
<dbReference type="GO" id="GO:0016740">
    <property type="term" value="F:transferase activity"/>
    <property type="evidence" value="ECO:0007669"/>
    <property type="project" value="UniProtKB-KW"/>
</dbReference>
<dbReference type="InterPro" id="IPR004045">
    <property type="entry name" value="Glutathione_S-Trfase_N"/>
</dbReference>
<dbReference type="SUPFAM" id="SSF52833">
    <property type="entry name" value="Thioredoxin-like"/>
    <property type="match status" value="1"/>
</dbReference>
<comment type="caution">
    <text evidence="3">The sequence shown here is derived from an EMBL/GenBank/DDBJ whole genome shotgun (WGS) entry which is preliminary data.</text>
</comment>
<dbReference type="PROSITE" id="PS50405">
    <property type="entry name" value="GST_CTER"/>
    <property type="match status" value="1"/>
</dbReference>
<dbReference type="SFLD" id="SFLDG00358">
    <property type="entry name" value="Main_(cytGST)"/>
    <property type="match status" value="1"/>
</dbReference>
<dbReference type="Gene3D" id="3.40.30.10">
    <property type="entry name" value="Glutaredoxin"/>
    <property type="match status" value="1"/>
</dbReference>
<dbReference type="PANTHER" id="PTHR44051">
    <property type="entry name" value="GLUTATHIONE S-TRANSFERASE-RELATED"/>
    <property type="match status" value="1"/>
</dbReference>
<dbReference type="InterPro" id="IPR036249">
    <property type="entry name" value="Thioredoxin-like_sf"/>
</dbReference>
<organism evidence="3 4">
    <name type="scientific">Tepidicaulis marinus</name>
    <dbReference type="NCBI Taxonomy" id="1333998"/>
    <lineage>
        <taxon>Bacteria</taxon>
        <taxon>Pseudomonadati</taxon>
        <taxon>Pseudomonadota</taxon>
        <taxon>Alphaproteobacteria</taxon>
        <taxon>Hyphomicrobiales</taxon>
        <taxon>Parvibaculaceae</taxon>
        <taxon>Tepidicaulis</taxon>
    </lineage>
</organism>
<dbReference type="InterPro" id="IPR034346">
    <property type="entry name" value="Gtt2-like_C"/>
</dbReference>
<dbReference type="PROSITE" id="PS50404">
    <property type="entry name" value="GST_NTER"/>
    <property type="match status" value="1"/>
</dbReference>
<protein>
    <submittedName>
        <fullName evidence="3">Glutathione S-transferase</fullName>
    </submittedName>
</protein>
<proteinExistence type="predicted"/>
<dbReference type="InterPro" id="IPR040079">
    <property type="entry name" value="Glutathione_S-Trfase"/>
</dbReference>
<dbReference type="Pfam" id="PF00043">
    <property type="entry name" value="GST_C"/>
    <property type="match status" value="1"/>
</dbReference>
<evidence type="ECO:0000313" key="3">
    <source>
        <dbReference type="EMBL" id="GAK45216.1"/>
    </source>
</evidence>
<dbReference type="Proteomes" id="UP000028702">
    <property type="component" value="Unassembled WGS sequence"/>
</dbReference>
<gene>
    <name evidence="3" type="ORF">M2A_1715</name>
</gene>
<dbReference type="Gene3D" id="1.20.1050.10">
    <property type="match status" value="1"/>
</dbReference>
<sequence>MKIYETKAAPNPRRVRVFLAEKGIEVPYVEVNMMKGEHKTPDYRKLNPLGQVPTLELDDGTIVTETLSICRYFEETNPEPPLFGRTALEKAHVDMWQRRVEFGLMLPVAFFFRHTNPMMAQLEEQNPEWGNQNKDRAIKYMKFMDRELEGHEYLVGDYFSVADIVGLTTVDFAKFAGLDIPAEFKNLTAWHQRLAARPSAKA</sequence>
<dbReference type="CDD" id="cd03051">
    <property type="entry name" value="GST_N_GTT2_like"/>
    <property type="match status" value="1"/>
</dbReference>
<dbReference type="InterPro" id="IPR004046">
    <property type="entry name" value="GST_C"/>
</dbReference>
<dbReference type="CDD" id="cd03182">
    <property type="entry name" value="GST_C_GTT2_like"/>
    <property type="match status" value="1"/>
</dbReference>
<evidence type="ECO:0000259" key="2">
    <source>
        <dbReference type="PROSITE" id="PS50405"/>
    </source>
</evidence>
<dbReference type="InterPro" id="IPR034345">
    <property type="entry name" value="Gtt2-like_N"/>
</dbReference>
<keyword evidence="4" id="KW-1185">Reference proteome</keyword>
<dbReference type="RefSeq" id="WP_045445766.1">
    <property type="nucleotide sequence ID" value="NZ_BBIO01000007.1"/>
</dbReference>